<dbReference type="AlphaFoldDB" id="A0A2Z4ZD38"/>
<feature type="chain" id="PRO_5044388347" description="DUF1090 domain-containing protein" evidence="1">
    <location>
        <begin position="23"/>
        <end position="96"/>
    </location>
</feature>
<evidence type="ECO:0000313" key="2">
    <source>
        <dbReference type="EMBL" id="AXA61567.1"/>
    </source>
</evidence>
<evidence type="ECO:0000313" key="3">
    <source>
        <dbReference type="Proteomes" id="UP000251666"/>
    </source>
</evidence>
<keyword evidence="3" id="KW-1185">Reference proteome</keyword>
<dbReference type="KEGG" id="pthv:CE140_15705"/>
<dbReference type="EMBL" id="CP022202">
    <property type="protein sequence ID" value="AXA61567.1"/>
    <property type="molecule type" value="Genomic_DNA"/>
</dbReference>
<organism evidence="2 3">
    <name type="scientific">Pseudomonas thivervalensis</name>
    <dbReference type="NCBI Taxonomy" id="86265"/>
    <lineage>
        <taxon>Bacteria</taxon>
        <taxon>Pseudomonadati</taxon>
        <taxon>Pseudomonadota</taxon>
        <taxon>Gammaproteobacteria</taxon>
        <taxon>Pseudomonadales</taxon>
        <taxon>Pseudomonadaceae</taxon>
        <taxon>Pseudomonas</taxon>
    </lineage>
</organism>
<evidence type="ECO:0008006" key="4">
    <source>
        <dbReference type="Google" id="ProtNLM"/>
    </source>
</evidence>
<dbReference type="Proteomes" id="UP000251666">
    <property type="component" value="Chromosome"/>
</dbReference>
<dbReference type="RefSeq" id="WP_208665202.1">
    <property type="nucleotide sequence ID" value="NZ_CP022201.1"/>
</dbReference>
<sequence>MKHTALAGLFISAAMLASPVFANSQDDLCQINLQKIKDAKVSTEQMSETMQSDIDATIHQATAAKAKGTEQGTKECISLTTQAIQKLQNNTKGDQQ</sequence>
<name>A0A2Z4ZD38_9PSED</name>
<evidence type="ECO:0000256" key="1">
    <source>
        <dbReference type="SAM" id="SignalP"/>
    </source>
</evidence>
<feature type="signal peptide" evidence="1">
    <location>
        <begin position="1"/>
        <end position="22"/>
    </location>
</feature>
<proteinExistence type="predicted"/>
<reference evidence="3" key="1">
    <citation type="journal article" date="2021" name="Front. Microbiol.">
        <title>Genomic Analysis of the 1-Aminocyclopropane-1-Carboxylate Deaminase-Producing Pseudomonas thivervalensis SC5 Reveals Its Multifaceted Roles in Soil and in Beneficial Interactions With Plants.</title>
        <authorList>
            <person name="Nascimento F.X."/>
            <person name="Uron P."/>
            <person name="Glick B.R."/>
            <person name="Giachini A."/>
            <person name="Rossi M.J."/>
        </authorList>
    </citation>
    <scope>NUCLEOTIDE SEQUENCE [LARGE SCALE GENOMIC DNA]</scope>
    <source>
        <strain evidence="3">PLM3</strain>
    </source>
</reference>
<accession>A0A2Z4ZD38</accession>
<keyword evidence="1" id="KW-0732">Signal</keyword>
<protein>
    <recommendedName>
        <fullName evidence="4">DUF1090 domain-containing protein</fullName>
    </recommendedName>
</protein>
<gene>
    <name evidence="2" type="ORF">CEQ51_16260</name>
</gene>